<name>A0A699UAE0_TANCI</name>
<organism evidence="2">
    <name type="scientific">Tanacetum cinerariifolium</name>
    <name type="common">Dalmatian daisy</name>
    <name type="synonym">Chrysanthemum cinerariifolium</name>
    <dbReference type="NCBI Taxonomy" id="118510"/>
    <lineage>
        <taxon>Eukaryota</taxon>
        <taxon>Viridiplantae</taxon>
        <taxon>Streptophyta</taxon>
        <taxon>Embryophyta</taxon>
        <taxon>Tracheophyta</taxon>
        <taxon>Spermatophyta</taxon>
        <taxon>Magnoliopsida</taxon>
        <taxon>eudicotyledons</taxon>
        <taxon>Gunneridae</taxon>
        <taxon>Pentapetalae</taxon>
        <taxon>asterids</taxon>
        <taxon>campanulids</taxon>
        <taxon>Asterales</taxon>
        <taxon>Asteraceae</taxon>
        <taxon>Asteroideae</taxon>
        <taxon>Anthemideae</taxon>
        <taxon>Anthemidinae</taxon>
        <taxon>Tanacetum</taxon>
    </lineage>
</organism>
<sequence>MDKGELSAQRKSFVIRLRIPERRSTRLTPPTPILTTTDADYIILQDTIQLSLAKSDQESLKVEITAEVQPVNINKEEEESTEDNFKLKQMEKGKHVNESRSTPSPTILRYPMTHFTLISSDNETLQELTKTDLIPSSSTPSSSS</sequence>
<protein>
    <submittedName>
        <fullName evidence="2">Uncharacterized protein</fullName>
    </submittedName>
</protein>
<gene>
    <name evidence="2" type="ORF">Tci_890328</name>
</gene>
<dbReference type="EMBL" id="BKCJ011307010">
    <property type="protein sequence ID" value="GFD18359.1"/>
    <property type="molecule type" value="Genomic_DNA"/>
</dbReference>
<accession>A0A699UAE0</accession>
<feature type="compositionally biased region" description="Basic and acidic residues" evidence="1">
    <location>
        <begin position="83"/>
        <end position="98"/>
    </location>
</feature>
<reference evidence="2" key="1">
    <citation type="journal article" date="2019" name="Sci. Rep.">
        <title>Draft genome of Tanacetum cinerariifolium, the natural source of mosquito coil.</title>
        <authorList>
            <person name="Yamashiro T."/>
            <person name="Shiraishi A."/>
            <person name="Satake H."/>
            <person name="Nakayama K."/>
        </authorList>
    </citation>
    <scope>NUCLEOTIDE SEQUENCE</scope>
</reference>
<feature type="region of interest" description="Disordered" evidence="1">
    <location>
        <begin position="73"/>
        <end position="108"/>
    </location>
</feature>
<comment type="caution">
    <text evidence="2">The sequence shown here is derived from an EMBL/GenBank/DDBJ whole genome shotgun (WGS) entry which is preliminary data.</text>
</comment>
<evidence type="ECO:0000256" key="1">
    <source>
        <dbReference type="SAM" id="MobiDB-lite"/>
    </source>
</evidence>
<proteinExistence type="predicted"/>
<feature type="non-terminal residue" evidence="2">
    <location>
        <position position="144"/>
    </location>
</feature>
<evidence type="ECO:0000313" key="2">
    <source>
        <dbReference type="EMBL" id="GFD18359.1"/>
    </source>
</evidence>
<dbReference type="AlphaFoldDB" id="A0A699UAE0"/>